<reference evidence="5 6" key="1">
    <citation type="submission" date="2019-11" db="EMBL/GenBank/DDBJ databases">
        <title>Maribacter lutea sp. nov., a marine bacterium isolated from intertidal sand.</title>
        <authorList>
            <person name="Liu A."/>
        </authorList>
    </citation>
    <scope>NUCLEOTIDE SEQUENCE [LARGE SCALE GENOMIC DNA]</scope>
    <source>
        <strain evidence="5 6">RZ05</strain>
    </source>
</reference>
<feature type="binding site" evidence="3">
    <location>
        <begin position="35"/>
        <end position="38"/>
    </location>
    <ligand>
        <name>FAD</name>
        <dbReference type="ChEBI" id="CHEBI:57692"/>
    </ligand>
</feature>
<dbReference type="Gene3D" id="1.25.40.80">
    <property type="match status" value="1"/>
</dbReference>
<gene>
    <name evidence="5" type="ORF">GJ691_10900</name>
</gene>
<organism evidence="5 6">
    <name type="scientific">Maribacter luteus</name>
    <dbReference type="NCBI Taxonomy" id="2594478"/>
    <lineage>
        <taxon>Bacteria</taxon>
        <taxon>Pseudomonadati</taxon>
        <taxon>Bacteroidota</taxon>
        <taxon>Flavobacteriia</taxon>
        <taxon>Flavobacteriales</taxon>
        <taxon>Flavobacteriaceae</taxon>
        <taxon>Maribacter</taxon>
    </lineage>
</organism>
<comment type="cofactor">
    <cofactor evidence="3">
        <name>FAD</name>
        <dbReference type="ChEBI" id="CHEBI:57692"/>
    </cofactor>
    <text evidence="3">Binds 1 FAD per subunit.</text>
</comment>
<dbReference type="EMBL" id="WKJH01000008">
    <property type="protein sequence ID" value="MRX64679.1"/>
    <property type="molecule type" value="Genomic_DNA"/>
</dbReference>
<keyword evidence="1 3" id="KW-0285">Flavoprotein</keyword>
<dbReference type="InterPro" id="IPR002081">
    <property type="entry name" value="Cryptochrome/DNA_photolyase_1"/>
</dbReference>
<dbReference type="GO" id="GO:0003904">
    <property type="term" value="F:deoxyribodipyrimidine photo-lyase activity"/>
    <property type="evidence" value="ECO:0007669"/>
    <property type="project" value="TreeGrafter"/>
</dbReference>
<dbReference type="PANTHER" id="PTHR11455:SF18">
    <property type="entry name" value="SI:CH1073-390K14.1"/>
    <property type="match status" value="1"/>
</dbReference>
<feature type="binding site" evidence="3">
    <location>
        <position position="68"/>
    </location>
    <ligand>
        <name>FAD</name>
        <dbReference type="ChEBI" id="CHEBI:57692"/>
    </ligand>
</feature>
<name>A0A6I2MPI4_9FLAO</name>
<evidence type="ECO:0000313" key="6">
    <source>
        <dbReference type="Proteomes" id="UP000443153"/>
    </source>
</evidence>
<dbReference type="GO" id="GO:0043153">
    <property type="term" value="P:entrainment of circadian clock by photoperiod"/>
    <property type="evidence" value="ECO:0007669"/>
    <property type="project" value="TreeGrafter"/>
</dbReference>
<dbReference type="GO" id="GO:0005737">
    <property type="term" value="C:cytoplasm"/>
    <property type="evidence" value="ECO:0007669"/>
    <property type="project" value="TreeGrafter"/>
</dbReference>
<dbReference type="InterPro" id="IPR005101">
    <property type="entry name" value="Cryptochr/Photolyase_FAD-bd"/>
</dbReference>
<dbReference type="Proteomes" id="UP000443153">
    <property type="component" value="Unassembled WGS sequence"/>
</dbReference>
<evidence type="ECO:0000256" key="2">
    <source>
        <dbReference type="ARBA" id="ARBA00022827"/>
    </source>
</evidence>
<keyword evidence="2 3" id="KW-0274">FAD</keyword>
<protein>
    <submittedName>
        <fullName evidence="5">Deoxyribodipyrimidine photolyase</fullName>
    </submittedName>
</protein>
<dbReference type="SUPFAM" id="SSF48173">
    <property type="entry name" value="Cryptochrome/photolyase FAD-binding domain"/>
    <property type="match status" value="1"/>
</dbReference>
<feature type="binding site" evidence="3">
    <location>
        <begin position="165"/>
        <end position="167"/>
    </location>
    <ligand>
        <name>FAD</name>
        <dbReference type="ChEBI" id="CHEBI:57692"/>
    </ligand>
</feature>
<comment type="caution">
    <text evidence="5">The sequence shown here is derived from an EMBL/GenBank/DDBJ whole genome shotgun (WGS) entry which is preliminary data.</text>
</comment>
<feature type="domain" description="Cryptochrome/DNA photolyase FAD-binding" evidence="4">
    <location>
        <begin position="68"/>
        <end position="216"/>
    </location>
</feature>
<evidence type="ECO:0000259" key="4">
    <source>
        <dbReference type="Pfam" id="PF03441"/>
    </source>
</evidence>
<dbReference type="Pfam" id="PF03441">
    <property type="entry name" value="FAD_binding_7"/>
    <property type="match status" value="1"/>
</dbReference>
<dbReference type="GO" id="GO:0003677">
    <property type="term" value="F:DNA binding"/>
    <property type="evidence" value="ECO:0007669"/>
    <property type="project" value="TreeGrafter"/>
</dbReference>
<dbReference type="AlphaFoldDB" id="A0A6I2MPI4"/>
<feature type="binding site" evidence="3">
    <location>
        <position position="23"/>
    </location>
    <ligand>
        <name>FAD</name>
        <dbReference type="ChEBI" id="CHEBI:57692"/>
    </ligand>
</feature>
<dbReference type="GO" id="GO:0071949">
    <property type="term" value="F:FAD binding"/>
    <property type="evidence" value="ECO:0007669"/>
    <property type="project" value="TreeGrafter"/>
</dbReference>
<keyword evidence="6" id="KW-1185">Reference proteome</keyword>
<proteinExistence type="predicted"/>
<evidence type="ECO:0000313" key="5">
    <source>
        <dbReference type="EMBL" id="MRX64679.1"/>
    </source>
</evidence>
<dbReference type="PANTHER" id="PTHR11455">
    <property type="entry name" value="CRYPTOCHROME"/>
    <property type="match status" value="1"/>
</dbReference>
<dbReference type="GO" id="GO:0032922">
    <property type="term" value="P:circadian regulation of gene expression"/>
    <property type="evidence" value="ECO:0007669"/>
    <property type="project" value="TreeGrafter"/>
</dbReference>
<dbReference type="InterPro" id="IPR036134">
    <property type="entry name" value="Crypto/Photolyase_FAD-like_sf"/>
</dbReference>
<accession>A0A6I2MPI4</accession>
<evidence type="ECO:0000256" key="3">
    <source>
        <dbReference type="PIRSR" id="PIRSR602081-1"/>
    </source>
</evidence>
<evidence type="ECO:0000256" key="1">
    <source>
        <dbReference type="ARBA" id="ARBA00022630"/>
    </source>
</evidence>
<keyword evidence="5" id="KW-0456">Lyase</keyword>
<dbReference type="Gene3D" id="1.10.579.10">
    <property type="entry name" value="DNA Cyclobutane Dipyrimidine Photolyase, subunit A, domain 3"/>
    <property type="match status" value="1"/>
</dbReference>
<sequence length="365" mass="42168">MPLFPTSYSEVLQRLQKIDPVAYGVTRNFIDGKVTYLSPYISRGVISTKQVLAAVLKRGYAPEKIEKFIQELAWRDYWQQIWIAKGNAIDLDLKQAQHPVTNTGLSTAIITARTGIEAIDTAITDFYRTGYLHNHVRMYIASLACNIAKSHWKSPAHWMYYHLLDADWASNALSWQWVAGANSNKKYVANQENVNKYCHTDQQGTFLDVGYDTLKDMSVPEVLLPTTTLELTTPLPRHSALEIDTTQPTCLYNFYNLDPLWMNDRTANRILLLEPSHFNRLPISQKSMDFMLALTEIIPGMQIFIGEFHELVHINALTDVHYKEHPLNVHYQGTEEPREFMFSVKGYYPSFFSYWKKCKKELKLM</sequence>